<name>A0ABN8IE50_9NEOP</name>
<keyword evidence="2" id="KW-1185">Reference proteome</keyword>
<protein>
    <submittedName>
        <fullName evidence="1">Uncharacterized protein</fullName>
    </submittedName>
</protein>
<accession>A0ABN8IE50</accession>
<dbReference type="Proteomes" id="UP000837857">
    <property type="component" value="Chromosome 22"/>
</dbReference>
<evidence type="ECO:0000313" key="1">
    <source>
        <dbReference type="EMBL" id="CAH2055840.1"/>
    </source>
</evidence>
<dbReference type="EMBL" id="OW152834">
    <property type="protein sequence ID" value="CAH2055840.1"/>
    <property type="molecule type" value="Genomic_DNA"/>
</dbReference>
<feature type="non-terminal residue" evidence="1">
    <location>
        <position position="1"/>
    </location>
</feature>
<evidence type="ECO:0000313" key="2">
    <source>
        <dbReference type="Proteomes" id="UP000837857"/>
    </source>
</evidence>
<organism evidence="1 2">
    <name type="scientific">Iphiclides podalirius</name>
    <name type="common">scarce swallowtail</name>
    <dbReference type="NCBI Taxonomy" id="110791"/>
    <lineage>
        <taxon>Eukaryota</taxon>
        <taxon>Metazoa</taxon>
        <taxon>Ecdysozoa</taxon>
        <taxon>Arthropoda</taxon>
        <taxon>Hexapoda</taxon>
        <taxon>Insecta</taxon>
        <taxon>Pterygota</taxon>
        <taxon>Neoptera</taxon>
        <taxon>Endopterygota</taxon>
        <taxon>Lepidoptera</taxon>
        <taxon>Glossata</taxon>
        <taxon>Ditrysia</taxon>
        <taxon>Papilionoidea</taxon>
        <taxon>Papilionidae</taxon>
        <taxon>Papilioninae</taxon>
        <taxon>Iphiclides</taxon>
    </lineage>
</organism>
<sequence length="90" mass="10107">MARSASAPPTHCVLTLNPRDRRVMRANKASGYRNAPQPPARFIRRLIIALERFGQDFRSTCGRIAKNWSFGVQHGPRGRIHNVITAAVIE</sequence>
<reference evidence="1" key="1">
    <citation type="submission" date="2022-03" db="EMBL/GenBank/DDBJ databases">
        <authorList>
            <person name="Martin H S."/>
        </authorList>
    </citation>
    <scope>NUCLEOTIDE SEQUENCE</scope>
</reference>
<gene>
    <name evidence="1" type="ORF">IPOD504_LOCUS9148</name>
</gene>
<proteinExistence type="predicted"/>